<keyword evidence="2 5" id="KW-0689">Ribosomal protein</keyword>
<evidence type="ECO:0000256" key="3">
    <source>
        <dbReference type="ARBA" id="ARBA00023274"/>
    </source>
</evidence>
<dbReference type="Pfam" id="PF00832">
    <property type="entry name" value="Ribosomal_L39"/>
    <property type="match status" value="1"/>
</dbReference>
<comment type="caution">
    <text evidence="6">The sequence shown here is derived from an EMBL/GenBank/DDBJ whole genome shotgun (WGS) entry which is preliminary data.</text>
</comment>
<dbReference type="EMBL" id="DSLA01000058">
    <property type="protein sequence ID" value="HEH35238.1"/>
    <property type="molecule type" value="Genomic_DNA"/>
</dbReference>
<organism evidence="6">
    <name type="scientific">Archaeoglobus fulgidus</name>
    <dbReference type="NCBI Taxonomy" id="2234"/>
    <lineage>
        <taxon>Archaea</taxon>
        <taxon>Methanobacteriati</taxon>
        <taxon>Methanobacteriota</taxon>
        <taxon>Archaeoglobi</taxon>
        <taxon>Archaeoglobales</taxon>
        <taxon>Archaeoglobaceae</taxon>
        <taxon>Archaeoglobus</taxon>
    </lineage>
</organism>
<gene>
    <name evidence="5" type="primary">rpl39e</name>
    <name evidence="6" type="ORF">ENP88_03610</name>
</gene>
<reference evidence="6" key="1">
    <citation type="journal article" date="2020" name="mSystems">
        <title>Genome- and Community-Level Interaction Insights into Carbon Utilization and Element Cycling Functions of Hydrothermarchaeota in Hydrothermal Sediment.</title>
        <authorList>
            <person name="Zhou Z."/>
            <person name="Liu Y."/>
            <person name="Xu W."/>
            <person name="Pan J."/>
            <person name="Luo Z.H."/>
            <person name="Li M."/>
        </authorList>
    </citation>
    <scope>NUCLEOTIDE SEQUENCE [LARGE SCALE GENOMIC DNA]</scope>
    <source>
        <strain evidence="6">SpSt-26</strain>
    </source>
</reference>
<dbReference type="FunFam" id="1.10.1620.10:FF:000001">
    <property type="entry name" value="60S ribosomal protein-like L39"/>
    <property type="match status" value="1"/>
</dbReference>
<accession>A0A7J2TIP9</accession>
<dbReference type="GO" id="GO:0003735">
    <property type="term" value="F:structural constituent of ribosome"/>
    <property type="evidence" value="ECO:0007669"/>
    <property type="project" value="InterPro"/>
</dbReference>
<dbReference type="SUPFAM" id="SSF48662">
    <property type="entry name" value="Ribosomal protein L39e"/>
    <property type="match status" value="1"/>
</dbReference>
<keyword evidence="3 5" id="KW-0687">Ribonucleoprotein</keyword>
<name>A0A7J2TIP9_ARCFL</name>
<dbReference type="HAMAP" id="MF_00629">
    <property type="entry name" value="Ribosomal_eL39"/>
    <property type="match status" value="1"/>
</dbReference>
<dbReference type="GO" id="GO:1990904">
    <property type="term" value="C:ribonucleoprotein complex"/>
    <property type="evidence" value="ECO:0007669"/>
    <property type="project" value="UniProtKB-KW"/>
</dbReference>
<proteinExistence type="inferred from homology"/>
<evidence type="ECO:0000256" key="5">
    <source>
        <dbReference type="HAMAP-Rule" id="MF_00629"/>
    </source>
</evidence>
<dbReference type="InterPro" id="IPR023626">
    <property type="entry name" value="Ribosomal_eL39_dom_sf"/>
</dbReference>
<evidence type="ECO:0000256" key="4">
    <source>
        <dbReference type="ARBA" id="ARBA00035234"/>
    </source>
</evidence>
<dbReference type="Gene3D" id="1.10.1620.10">
    <property type="entry name" value="Ribosomal protein L39e"/>
    <property type="match status" value="1"/>
</dbReference>
<evidence type="ECO:0000313" key="6">
    <source>
        <dbReference type="EMBL" id="HEH35238.1"/>
    </source>
</evidence>
<dbReference type="InterPro" id="IPR000077">
    <property type="entry name" value="Ribosomal_eL39"/>
</dbReference>
<dbReference type="GO" id="GO:0006412">
    <property type="term" value="P:translation"/>
    <property type="evidence" value="ECO:0007669"/>
    <property type="project" value="UniProtKB-UniRule"/>
</dbReference>
<comment type="similarity">
    <text evidence="1 5">Belongs to the eukaryotic ribosomal protein eL39 family.</text>
</comment>
<dbReference type="NCBIfam" id="NF002316">
    <property type="entry name" value="PRK01242.1"/>
    <property type="match status" value="1"/>
</dbReference>
<evidence type="ECO:0000256" key="1">
    <source>
        <dbReference type="ARBA" id="ARBA00009339"/>
    </source>
</evidence>
<protein>
    <recommendedName>
        <fullName evidence="4 5">Large ribosomal subunit protein eL39</fullName>
    </recommendedName>
</protein>
<evidence type="ECO:0000256" key="2">
    <source>
        <dbReference type="ARBA" id="ARBA00022980"/>
    </source>
</evidence>
<dbReference type="AlphaFoldDB" id="A0A7J2TIP9"/>
<sequence>MGKKTLGVKLRLAKALKANVRAPVWVTIRTKRRVFYSPKRRYWRRRKLKV</sequence>
<dbReference type="InterPro" id="IPR020083">
    <property type="entry name" value="Ribosomal_eL39_CS"/>
</dbReference>
<dbReference type="PROSITE" id="PS00051">
    <property type="entry name" value="RIBOSOMAL_L39E"/>
    <property type="match status" value="1"/>
</dbReference>
<dbReference type="GO" id="GO:0005840">
    <property type="term" value="C:ribosome"/>
    <property type="evidence" value="ECO:0007669"/>
    <property type="project" value="UniProtKB-KW"/>
</dbReference>